<dbReference type="AlphaFoldDB" id="A0A085WQA8"/>
<dbReference type="PANTHER" id="PTHR43330">
    <property type="entry name" value="METHIONINE AMINOPEPTIDASE"/>
    <property type="match status" value="1"/>
</dbReference>
<keyword evidence="3 6" id="KW-0645">Protease</keyword>
<dbReference type="PANTHER" id="PTHR43330:SF27">
    <property type="entry name" value="METHIONINE AMINOPEPTIDASE"/>
    <property type="match status" value="1"/>
</dbReference>
<comment type="subunit">
    <text evidence="6">Monomer.</text>
</comment>
<dbReference type="InterPro" id="IPR001714">
    <property type="entry name" value="Pept_M24_MAP"/>
</dbReference>
<accession>A0A085WQA8</accession>
<keyword evidence="4 6" id="KW-0479">Metal-binding</keyword>
<keyword evidence="10" id="KW-1185">Reference proteome</keyword>
<dbReference type="NCBIfam" id="TIGR00500">
    <property type="entry name" value="met_pdase_I"/>
    <property type="match status" value="1"/>
</dbReference>
<dbReference type="HAMAP" id="MF_01974">
    <property type="entry name" value="MetAP_1"/>
    <property type="match status" value="1"/>
</dbReference>
<evidence type="ECO:0000313" key="9">
    <source>
        <dbReference type="EMBL" id="KFE69871.1"/>
    </source>
</evidence>
<keyword evidence="5 6" id="KW-0378">Hydrolase</keyword>
<evidence type="ECO:0000256" key="2">
    <source>
        <dbReference type="ARBA" id="ARBA00022438"/>
    </source>
</evidence>
<dbReference type="PATRIC" id="fig|394096.3.peg.1396"/>
<dbReference type="Gene3D" id="3.90.230.10">
    <property type="entry name" value="Creatinase/methionine aminopeptidase superfamily"/>
    <property type="match status" value="1"/>
</dbReference>
<dbReference type="PROSITE" id="PS00680">
    <property type="entry name" value="MAP_1"/>
    <property type="match status" value="1"/>
</dbReference>
<comment type="function">
    <text evidence="1 6">Removes the N-terminal methionine from nascent proteins. The N-terminal methionine is often cleaved when the second residue in the primary sequence is small and uncharged (Met-Ala-, Cys, Gly, Pro, Ser, Thr, or Val). Requires deformylation of the N(alpha)-formylated initiator methionine before it can be hydrolyzed.</text>
</comment>
<evidence type="ECO:0000256" key="6">
    <source>
        <dbReference type="HAMAP-Rule" id="MF_01974"/>
    </source>
</evidence>
<reference evidence="9 10" key="1">
    <citation type="submission" date="2014-04" db="EMBL/GenBank/DDBJ databases">
        <title>Genome assembly of Hyalangium minutum DSM 14724.</title>
        <authorList>
            <person name="Sharma G."/>
            <person name="Subramanian S."/>
        </authorList>
    </citation>
    <scope>NUCLEOTIDE SEQUENCE [LARGE SCALE GENOMIC DNA]</scope>
    <source>
        <strain evidence="9 10">DSM 14724</strain>
    </source>
</reference>
<comment type="cofactor">
    <cofactor evidence="6">
        <name>Co(2+)</name>
        <dbReference type="ChEBI" id="CHEBI:48828"/>
    </cofactor>
    <cofactor evidence="6">
        <name>Zn(2+)</name>
        <dbReference type="ChEBI" id="CHEBI:29105"/>
    </cofactor>
    <cofactor evidence="6">
        <name>Mn(2+)</name>
        <dbReference type="ChEBI" id="CHEBI:29035"/>
    </cofactor>
    <cofactor evidence="6">
        <name>Fe(2+)</name>
        <dbReference type="ChEBI" id="CHEBI:29033"/>
    </cofactor>
    <text evidence="6">Binds 2 divalent metal cations per subunit. Has a high-affinity and a low affinity metal-binding site. The true nature of the physiological cofactor is under debate. The enzyme is active with cobalt, zinc, manganese or divalent iron ions. Most likely, methionine aminopeptidases function as mononuclear Fe(2+)-metalloproteases under physiological conditions, and the catalytically relevant metal-binding site has been assigned to the histidine-containing high-affinity site.</text>
</comment>
<dbReference type="CDD" id="cd01086">
    <property type="entry name" value="MetAP1"/>
    <property type="match status" value="1"/>
</dbReference>
<dbReference type="GO" id="GO:0005829">
    <property type="term" value="C:cytosol"/>
    <property type="evidence" value="ECO:0007669"/>
    <property type="project" value="TreeGrafter"/>
</dbReference>
<feature type="binding site" evidence="6">
    <location>
        <position position="108"/>
    </location>
    <ligand>
        <name>a divalent metal cation</name>
        <dbReference type="ChEBI" id="CHEBI:60240"/>
        <label>1</label>
    </ligand>
</feature>
<dbReference type="GO" id="GO:0006508">
    <property type="term" value="P:proteolysis"/>
    <property type="evidence" value="ECO:0007669"/>
    <property type="project" value="UniProtKB-KW"/>
</dbReference>
<dbReference type="EMBL" id="JMCB01000003">
    <property type="protein sequence ID" value="KFE69871.1"/>
    <property type="molecule type" value="Genomic_DNA"/>
</dbReference>
<feature type="binding site" evidence="6">
    <location>
        <position position="108"/>
    </location>
    <ligand>
        <name>a divalent metal cation</name>
        <dbReference type="ChEBI" id="CHEBI:60240"/>
        <label>2</label>
        <note>catalytic</note>
    </ligand>
</feature>
<protein>
    <recommendedName>
        <fullName evidence="6 7">Methionine aminopeptidase</fullName>
        <shortName evidence="6">MAP</shortName>
        <shortName evidence="6">MetAP</shortName>
        <ecNumber evidence="6 7">3.4.11.18</ecNumber>
    </recommendedName>
    <alternativeName>
        <fullName evidence="6">Peptidase M</fullName>
    </alternativeName>
</protein>
<dbReference type="GO" id="GO:0070006">
    <property type="term" value="F:metalloaminopeptidase activity"/>
    <property type="evidence" value="ECO:0007669"/>
    <property type="project" value="UniProtKB-UniRule"/>
</dbReference>
<dbReference type="InterPro" id="IPR036005">
    <property type="entry name" value="Creatinase/aminopeptidase-like"/>
</dbReference>
<evidence type="ECO:0000256" key="7">
    <source>
        <dbReference type="RuleBase" id="RU003653"/>
    </source>
</evidence>
<dbReference type="OrthoDB" id="9802055at2"/>
<dbReference type="EC" id="3.4.11.18" evidence="6 7"/>
<organism evidence="9 10">
    <name type="scientific">Hyalangium minutum</name>
    <dbReference type="NCBI Taxonomy" id="394096"/>
    <lineage>
        <taxon>Bacteria</taxon>
        <taxon>Pseudomonadati</taxon>
        <taxon>Myxococcota</taxon>
        <taxon>Myxococcia</taxon>
        <taxon>Myxococcales</taxon>
        <taxon>Cystobacterineae</taxon>
        <taxon>Archangiaceae</taxon>
        <taxon>Hyalangium</taxon>
    </lineage>
</organism>
<feature type="binding site" evidence="6">
    <location>
        <position position="178"/>
    </location>
    <ligand>
        <name>substrate</name>
    </ligand>
</feature>
<comment type="caution">
    <text evidence="9">The sequence shown here is derived from an EMBL/GenBank/DDBJ whole genome shotgun (WGS) entry which is preliminary data.</text>
</comment>
<dbReference type="SUPFAM" id="SSF55920">
    <property type="entry name" value="Creatinase/aminopeptidase"/>
    <property type="match status" value="1"/>
</dbReference>
<feature type="binding site" evidence="6">
    <location>
        <position position="235"/>
    </location>
    <ligand>
        <name>a divalent metal cation</name>
        <dbReference type="ChEBI" id="CHEBI:60240"/>
        <label>2</label>
        <note>catalytic</note>
    </ligand>
</feature>
<proteinExistence type="inferred from homology"/>
<evidence type="ECO:0000313" key="10">
    <source>
        <dbReference type="Proteomes" id="UP000028725"/>
    </source>
</evidence>
<feature type="binding site" evidence="6">
    <location>
        <position position="235"/>
    </location>
    <ligand>
        <name>a divalent metal cation</name>
        <dbReference type="ChEBI" id="CHEBI:60240"/>
        <label>1</label>
    </ligand>
</feature>
<evidence type="ECO:0000256" key="5">
    <source>
        <dbReference type="ARBA" id="ARBA00022801"/>
    </source>
</evidence>
<dbReference type="Proteomes" id="UP000028725">
    <property type="component" value="Unassembled WGS sequence"/>
</dbReference>
<comment type="catalytic activity">
    <reaction evidence="6 7">
        <text>Release of N-terminal amino acids, preferentially methionine, from peptides and arylamides.</text>
        <dbReference type="EC" id="3.4.11.18"/>
    </reaction>
</comment>
<dbReference type="Pfam" id="PF00557">
    <property type="entry name" value="Peptidase_M24"/>
    <property type="match status" value="1"/>
</dbReference>
<feature type="binding site" evidence="6">
    <location>
        <position position="97"/>
    </location>
    <ligand>
        <name>a divalent metal cation</name>
        <dbReference type="ChEBI" id="CHEBI:60240"/>
        <label>1</label>
    </ligand>
</feature>
<evidence type="ECO:0000256" key="1">
    <source>
        <dbReference type="ARBA" id="ARBA00002521"/>
    </source>
</evidence>
<dbReference type="STRING" id="394096.DB31_4913"/>
<dbReference type="RefSeq" id="WP_044184199.1">
    <property type="nucleotide sequence ID" value="NZ_JMCB01000003.1"/>
</dbReference>
<dbReference type="PRINTS" id="PR00599">
    <property type="entry name" value="MAPEPTIDASE"/>
</dbReference>
<sequence length="252" mass="27065">MAQVEIKSADEIALMREAGRIVCEILDELEKAVAPGVTTWDLDALAEKLIYAKGAKPAFKGYLGFPSCLCASINEEVVHGIPSKKRKLAAGDLMKLDFGVVYRGFFGDSARTVPVGKVGQEALALVNVTRQSLQKGIAAAVPGNRIGDISHAIQSYVEAHGYSVVRSFTGHGIGRKLHEKPEVPNYGSPGSGMKLRSGMTIAIEPMVNLGTDEVGLLEDDWTAVTLDSKLSAHFEHTVLITDHGPEVLTRRS</sequence>
<dbReference type="GO" id="GO:0004239">
    <property type="term" value="F:initiator methionyl aminopeptidase activity"/>
    <property type="evidence" value="ECO:0007669"/>
    <property type="project" value="UniProtKB-UniRule"/>
</dbReference>
<dbReference type="GO" id="GO:0046872">
    <property type="term" value="F:metal ion binding"/>
    <property type="evidence" value="ECO:0007669"/>
    <property type="project" value="UniProtKB-UniRule"/>
</dbReference>
<dbReference type="InterPro" id="IPR000994">
    <property type="entry name" value="Pept_M24"/>
</dbReference>
<feature type="domain" description="Peptidase M24" evidence="8">
    <location>
        <begin position="14"/>
        <end position="242"/>
    </location>
</feature>
<evidence type="ECO:0000256" key="3">
    <source>
        <dbReference type="ARBA" id="ARBA00022670"/>
    </source>
</evidence>
<comment type="similarity">
    <text evidence="6">Belongs to the peptidase M24A family. Methionine aminopeptidase type 1 subfamily.</text>
</comment>
<evidence type="ECO:0000256" key="4">
    <source>
        <dbReference type="ARBA" id="ARBA00022723"/>
    </source>
</evidence>
<dbReference type="InterPro" id="IPR002467">
    <property type="entry name" value="Pept_M24A_MAP1"/>
</dbReference>
<evidence type="ECO:0000259" key="8">
    <source>
        <dbReference type="Pfam" id="PF00557"/>
    </source>
</evidence>
<feature type="binding site" evidence="6">
    <location>
        <position position="79"/>
    </location>
    <ligand>
        <name>substrate</name>
    </ligand>
</feature>
<name>A0A085WQA8_9BACT</name>
<feature type="binding site" evidence="6">
    <location>
        <position position="171"/>
    </location>
    <ligand>
        <name>a divalent metal cation</name>
        <dbReference type="ChEBI" id="CHEBI:60240"/>
        <label>2</label>
        <note>catalytic</note>
    </ligand>
</feature>
<keyword evidence="2 6" id="KW-0031">Aminopeptidase</keyword>
<feature type="binding site" evidence="6">
    <location>
        <position position="204"/>
    </location>
    <ligand>
        <name>a divalent metal cation</name>
        <dbReference type="ChEBI" id="CHEBI:60240"/>
        <label>2</label>
        <note>catalytic</note>
    </ligand>
</feature>
<gene>
    <name evidence="6" type="primary">map</name>
    <name evidence="9" type="ORF">DB31_4913</name>
</gene>